<dbReference type="Proteomes" id="UP001174909">
    <property type="component" value="Unassembled WGS sequence"/>
</dbReference>
<evidence type="ECO:0000313" key="2">
    <source>
        <dbReference type="Proteomes" id="UP001174909"/>
    </source>
</evidence>
<feature type="non-terminal residue" evidence="1">
    <location>
        <position position="1"/>
    </location>
</feature>
<reference evidence="1" key="1">
    <citation type="submission" date="2023-03" db="EMBL/GenBank/DDBJ databases">
        <authorList>
            <person name="Steffen K."/>
            <person name="Cardenas P."/>
        </authorList>
    </citation>
    <scope>NUCLEOTIDE SEQUENCE</scope>
</reference>
<name>A0AA35TQJ9_GEOBA</name>
<accession>A0AA35TQJ9</accession>
<evidence type="ECO:0000313" key="1">
    <source>
        <dbReference type="EMBL" id="CAI8051934.1"/>
    </source>
</evidence>
<organism evidence="1 2">
    <name type="scientific">Geodia barretti</name>
    <name type="common">Barrett's horny sponge</name>
    <dbReference type="NCBI Taxonomy" id="519541"/>
    <lineage>
        <taxon>Eukaryota</taxon>
        <taxon>Metazoa</taxon>
        <taxon>Porifera</taxon>
        <taxon>Demospongiae</taxon>
        <taxon>Heteroscleromorpha</taxon>
        <taxon>Tetractinellida</taxon>
        <taxon>Astrophorina</taxon>
        <taxon>Geodiidae</taxon>
        <taxon>Geodia</taxon>
    </lineage>
</organism>
<protein>
    <submittedName>
        <fullName evidence="1">Uncharacterized protein</fullName>
    </submittedName>
</protein>
<keyword evidence="2" id="KW-1185">Reference proteome</keyword>
<comment type="caution">
    <text evidence="1">The sequence shown here is derived from an EMBL/GenBank/DDBJ whole genome shotgun (WGS) entry which is preliminary data.</text>
</comment>
<gene>
    <name evidence="1" type="ORF">GBAR_LOCUS28411</name>
</gene>
<proteinExistence type="predicted"/>
<dbReference type="EMBL" id="CASHTH010003974">
    <property type="protein sequence ID" value="CAI8051934.1"/>
    <property type="molecule type" value="Genomic_DNA"/>
</dbReference>
<dbReference type="AlphaFoldDB" id="A0AA35TQJ9"/>
<sequence>HFCRYYGGDSDHPSQSPVQWNYSLQCLSVIFGGLSVESDNATLTIQGPLLLLAGDLRVTMNAESVTISWSAPFSLNVTGVDPDIWYLSPHLHM</sequence>